<evidence type="ECO:0000259" key="1">
    <source>
        <dbReference type="Pfam" id="PF13614"/>
    </source>
</evidence>
<dbReference type="AlphaFoldDB" id="A0A1Q4MD05"/>
<name>A0A1Q4MD05_AERSS</name>
<evidence type="ECO:0000313" key="2">
    <source>
        <dbReference type="EMBL" id="ASD49193.1"/>
    </source>
</evidence>
<feature type="domain" description="AAA" evidence="1">
    <location>
        <begin position="1"/>
        <end position="46"/>
    </location>
</feature>
<gene>
    <name evidence="2" type="primary">parA</name>
</gene>
<dbReference type="Gene3D" id="3.40.50.300">
    <property type="entry name" value="P-loop containing nucleotide triphosphate hydrolases"/>
    <property type="match status" value="1"/>
</dbReference>
<dbReference type="SUPFAM" id="SSF52540">
    <property type="entry name" value="P-loop containing nucleoside triphosphate hydrolases"/>
    <property type="match status" value="1"/>
</dbReference>
<reference evidence="2" key="1">
    <citation type="submission" date="2017-01" db="EMBL/GenBank/DDBJ databases">
        <title>Plasmid composition in Aeromonas salmonicida subsp. salmonicida 01-B526 unravels unsuspected type three secretion system loss patterns.</title>
        <authorList>
            <person name="Tanaka K.H."/>
            <person name="Vincent A.T."/>
            <person name="Emond-Rheault J.-G."/>
            <person name="Adamczuk M."/>
            <person name="Frenette M."/>
            <person name="Charette S.J."/>
        </authorList>
    </citation>
    <scope>NUCLEOTIDE SEQUENCE</scope>
    <source>
        <strain evidence="2">01-B526</strain>
        <plasmid evidence="2">pAsa5</plasmid>
    </source>
</reference>
<organism evidence="2">
    <name type="scientific">Aeromonas salmonicida subsp. salmonicida</name>
    <dbReference type="NCBI Taxonomy" id="29491"/>
    <lineage>
        <taxon>Bacteria</taxon>
        <taxon>Pseudomonadati</taxon>
        <taxon>Pseudomonadota</taxon>
        <taxon>Gammaproteobacteria</taxon>
        <taxon>Aeromonadales</taxon>
        <taxon>Aeromonadaceae</taxon>
        <taxon>Aeromonas</taxon>
    </lineage>
</organism>
<keyword evidence="2" id="KW-0614">Plasmid</keyword>
<dbReference type="InterPro" id="IPR025669">
    <property type="entry name" value="AAA_dom"/>
</dbReference>
<dbReference type="Pfam" id="PF13614">
    <property type="entry name" value="AAA_31"/>
    <property type="match status" value="1"/>
</dbReference>
<geneLocation type="plasmid" evidence="2">
    <name>pAsa5</name>
</geneLocation>
<proteinExistence type="predicted"/>
<accession>A0A1Q4MD05</accession>
<dbReference type="EMBL" id="KY555069">
    <property type="protein sequence ID" value="ASD49193.1"/>
    <property type="molecule type" value="Genomic_DNA"/>
</dbReference>
<protein>
    <submittedName>
        <fullName evidence="2">Partitioning protein ParA</fullName>
    </submittedName>
</protein>
<dbReference type="RefSeq" id="WP_005321586.1">
    <property type="nucleotide sequence ID" value="NC_009352.2"/>
</dbReference>
<sequence>MKIASIWNPKGGQGKTTMTINLAAAASKLGLITLVVSRDVQDDDMSVFGQGDFPFTIVKSLPSEKPNADLVLIDYPAGYREKPDSHVVVCPVVPCRLDYAAYIKARHILDGCDVIEICNRGDMRRKDERDFILLMRKDGASVVRNRAAFINAHNQSKTIFDSDFAKTTRIGESRAEIEGVLARVLNQKVN</sequence>
<dbReference type="OMA" id="FINAHNQ"/>
<dbReference type="InterPro" id="IPR027417">
    <property type="entry name" value="P-loop_NTPase"/>
</dbReference>